<reference evidence="5 6" key="1">
    <citation type="submission" date="2021-06" db="EMBL/GenBank/DDBJ databases">
        <title>Rheinheimera indica sp. nov., isolated from deep-sea sediment.</title>
        <authorList>
            <person name="Wang Z."/>
            <person name="Zhang X.-Y."/>
        </authorList>
    </citation>
    <scope>NUCLEOTIDE SEQUENCE [LARGE SCALE GENOMIC DNA]</scope>
    <source>
        <strain evidence="5 6">SM2107</strain>
    </source>
</reference>
<keyword evidence="2 3" id="KW-0732">Signal</keyword>
<protein>
    <submittedName>
        <fullName evidence="5">Transporter substrate-binding domain-containing protein</fullName>
    </submittedName>
</protein>
<evidence type="ECO:0000256" key="3">
    <source>
        <dbReference type="SAM" id="SignalP"/>
    </source>
</evidence>
<sequence length="259" mass="28627">MLFNRLQVLSGLLLLSLLALSNSLSAEPIEPCQFSVRIESERQHAAAGSHNDTEVSQQFYAMLDSLAAKVNCKLQPVALPAGRAIKMLEQGTLDVMVGMSETAERATFSYFVGPHHIERMVVIAPQSIADSITSLEQLLALDGVISVTEGAYYGPQWQQLLLENPALAERLFAASGNQQKLAMLVSGRVIASFEDEAIVDELLKREELSTKYRKLFVIHENPVYFAFSRQSVNPALLAQLQQQWQLMQASGEVGRLSQH</sequence>
<evidence type="ECO:0000313" key="5">
    <source>
        <dbReference type="EMBL" id="MBV2127485.1"/>
    </source>
</evidence>
<evidence type="ECO:0000256" key="2">
    <source>
        <dbReference type="ARBA" id="ARBA00022729"/>
    </source>
</evidence>
<keyword evidence="6" id="KW-1185">Reference proteome</keyword>
<organism evidence="5 6">
    <name type="scientific">Arsukibacterium indicum</name>
    <dbReference type="NCBI Taxonomy" id="2848612"/>
    <lineage>
        <taxon>Bacteria</taxon>
        <taxon>Pseudomonadati</taxon>
        <taxon>Pseudomonadota</taxon>
        <taxon>Gammaproteobacteria</taxon>
        <taxon>Chromatiales</taxon>
        <taxon>Chromatiaceae</taxon>
        <taxon>Arsukibacterium</taxon>
    </lineage>
</organism>
<dbReference type="PANTHER" id="PTHR35936:SF19">
    <property type="entry name" value="AMINO-ACID-BINDING PROTEIN YXEM-RELATED"/>
    <property type="match status" value="1"/>
</dbReference>
<dbReference type="RefSeq" id="WP_217666364.1">
    <property type="nucleotide sequence ID" value="NZ_JAHRID010000001.1"/>
</dbReference>
<evidence type="ECO:0000256" key="1">
    <source>
        <dbReference type="ARBA" id="ARBA00010333"/>
    </source>
</evidence>
<accession>A0ABS6MFQ2</accession>
<dbReference type="InterPro" id="IPR001638">
    <property type="entry name" value="Solute-binding_3/MltF_N"/>
</dbReference>
<feature type="domain" description="Solute-binding protein family 3/N-terminal" evidence="4">
    <location>
        <begin position="62"/>
        <end position="258"/>
    </location>
</feature>
<dbReference type="Proteomes" id="UP000704611">
    <property type="component" value="Unassembled WGS sequence"/>
</dbReference>
<dbReference type="EMBL" id="JAHRID010000001">
    <property type="protein sequence ID" value="MBV2127485.1"/>
    <property type="molecule type" value="Genomic_DNA"/>
</dbReference>
<feature type="signal peptide" evidence="3">
    <location>
        <begin position="1"/>
        <end position="26"/>
    </location>
</feature>
<dbReference type="Pfam" id="PF00497">
    <property type="entry name" value="SBP_bac_3"/>
    <property type="match status" value="1"/>
</dbReference>
<evidence type="ECO:0000313" key="6">
    <source>
        <dbReference type="Proteomes" id="UP000704611"/>
    </source>
</evidence>
<name>A0ABS6MFQ2_9GAMM</name>
<gene>
    <name evidence="5" type="ORF">KQY15_00045</name>
</gene>
<comment type="caution">
    <text evidence="5">The sequence shown here is derived from an EMBL/GenBank/DDBJ whole genome shotgun (WGS) entry which is preliminary data.</text>
</comment>
<dbReference type="PANTHER" id="PTHR35936">
    <property type="entry name" value="MEMBRANE-BOUND LYTIC MUREIN TRANSGLYCOSYLASE F"/>
    <property type="match status" value="1"/>
</dbReference>
<feature type="chain" id="PRO_5046072122" evidence="3">
    <location>
        <begin position="27"/>
        <end position="259"/>
    </location>
</feature>
<proteinExistence type="inferred from homology"/>
<evidence type="ECO:0000259" key="4">
    <source>
        <dbReference type="Pfam" id="PF00497"/>
    </source>
</evidence>
<comment type="similarity">
    <text evidence="1">Belongs to the bacterial solute-binding protein 3 family.</text>
</comment>